<evidence type="ECO:0000313" key="4">
    <source>
        <dbReference type="EMBL" id="KAE8993378.1"/>
    </source>
</evidence>
<evidence type="ECO:0000313" key="8">
    <source>
        <dbReference type="Proteomes" id="UP000435112"/>
    </source>
</evidence>
<dbReference type="AlphaFoldDB" id="A0A6A3JIN1"/>
<evidence type="ECO:0000313" key="6">
    <source>
        <dbReference type="Proteomes" id="UP000429607"/>
    </source>
</evidence>
<dbReference type="Proteomes" id="UP000435112">
    <property type="component" value="Unassembled WGS sequence"/>
</dbReference>
<feature type="region of interest" description="Disordered" evidence="2">
    <location>
        <begin position="90"/>
        <end position="114"/>
    </location>
</feature>
<organism evidence="4 6">
    <name type="scientific">Phytophthora rubi</name>
    <dbReference type="NCBI Taxonomy" id="129364"/>
    <lineage>
        <taxon>Eukaryota</taxon>
        <taxon>Sar</taxon>
        <taxon>Stramenopiles</taxon>
        <taxon>Oomycota</taxon>
        <taxon>Peronosporomycetes</taxon>
        <taxon>Peronosporales</taxon>
        <taxon>Peronosporaceae</taxon>
        <taxon>Phytophthora</taxon>
    </lineage>
</organism>
<dbReference type="OrthoDB" id="75701at2759"/>
<evidence type="ECO:0000313" key="7">
    <source>
        <dbReference type="Proteomes" id="UP000434957"/>
    </source>
</evidence>
<dbReference type="SUPFAM" id="SSF47473">
    <property type="entry name" value="EF-hand"/>
    <property type="match status" value="1"/>
</dbReference>
<sequence length="336" mass="39239">MSDDDQSSTRHAELVNESETPHFDALFAQYDTGNNIFGTEHLGSLLIDMGFNAPPKVLDRALDDMDPNATGEIAKLTFLEWFEENADDIDDAPPSAPAHATNVMSPRSQQQDEAYSELQCAMLDAKNQRRQAEVDAQLLANRLAHLRAEDARAQKRIEEAKRRAREIESIKKRNENKQRAKQEAMEQMQRDIKAACGYNNMMQSSSRERRNQLIAGYTSQRVQIVQETRAERKHHLDQIRRQREMDRSWLAERSQEIRDNEKRAVRQRQIAQKNYEKELIKKARDNLAREHEKRLLSERKIHRMEAEEAELIAKLRVTQELQRAAYEELEFVMQDE</sequence>
<protein>
    <recommendedName>
        <fullName evidence="9">EF-hand domain-containing protein</fullName>
    </recommendedName>
</protein>
<gene>
    <name evidence="4" type="ORF">PR001_g20686</name>
    <name evidence="3" type="ORF">PR002_g21250</name>
    <name evidence="5" type="ORF">PR003_g21948</name>
</gene>
<dbReference type="EMBL" id="QXFT01002115">
    <property type="protein sequence ID" value="KAE9303677.1"/>
    <property type="molecule type" value="Genomic_DNA"/>
</dbReference>
<dbReference type="Proteomes" id="UP000429607">
    <property type="component" value="Unassembled WGS sequence"/>
</dbReference>
<comment type="caution">
    <text evidence="4">The sequence shown here is derived from an EMBL/GenBank/DDBJ whole genome shotgun (WGS) entry which is preliminary data.</text>
</comment>
<name>A0A6A3JIN1_9STRA</name>
<evidence type="ECO:0008006" key="9">
    <source>
        <dbReference type="Google" id="ProtNLM"/>
    </source>
</evidence>
<dbReference type="PANTHER" id="PTHR37473:SF1">
    <property type="entry name" value="EF-HAND DOMAIN-CONTAINING PROTEIN"/>
    <property type="match status" value="1"/>
</dbReference>
<accession>A0A6A3JIN1</accession>
<reference evidence="6 8" key="1">
    <citation type="submission" date="2018-09" db="EMBL/GenBank/DDBJ databases">
        <title>Genomic investigation of the strawberry pathogen Phytophthora fragariae indicates pathogenicity is determined by transcriptional variation in three key races.</title>
        <authorList>
            <person name="Adams T.M."/>
            <person name="Armitage A.D."/>
            <person name="Sobczyk M.K."/>
            <person name="Bates H.J."/>
            <person name="Dunwell J.M."/>
            <person name="Nellist C.F."/>
            <person name="Harrison R.J."/>
        </authorList>
    </citation>
    <scope>NUCLEOTIDE SEQUENCE [LARGE SCALE GENOMIC DNA]</scope>
    <source>
        <strain evidence="4 6">SCRP249</strain>
        <strain evidence="3 8">SCRP324</strain>
        <strain evidence="5 7">SCRP333</strain>
    </source>
</reference>
<evidence type="ECO:0000256" key="2">
    <source>
        <dbReference type="SAM" id="MobiDB-lite"/>
    </source>
</evidence>
<proteinExistence type="predicted"/>
<feature type="coiled-coil region" evidence="1">
    <location>
        <begin position="115"/>
        <end position="191"/>
    </location>
</feature>
<feature type="compositionally biased region" description="Polar residues" evidence="2">
    <location>
        <begin position="102"/>
        <end position="113"/>
    </location>
</feature>
<dbReference type="InterPro" id="IPR011992">
    <property type="entry name" value="EF-hand-dom_pair"/>
</dbReference>
<keyword evidence="7" id="KW-1185">Reference proteome</keyword>
<dbReference type="PANTHER" id="PTHR37473">
    <property type="entry name" value="EF-HAND DOMAIN-CONTAINING PROTEIN"/>
    <property type="match status" value="1"/>
</dbReference>
<dbReference type="Proteomes" id="UP000434957">
    <property type="component" value="Unassembled WGS sequence"/>
</dbReference>
<dbReference type="EMBL" id="QXFU01002123">
    <property type="protein sequence ID" value="KAE8990114.1"/>
    <property type="molecule type" value="Genomic_DNA"/>
</dbReference>
<evidence type="ECO:0000256" key="1">
    <source>
        <dbReference type="SAM" id="Coils"/>
    </source>
</evidence>
<evidence type="ECO:0000313" key="3">
    <source>
        <dbReference type="EMBL" id="KAE8990114.1"/>
    </source>
</evidence>
<dbReference type="EMBL" id="QXFV01002069">
    <property type="protein sequence ID" value="KAE8993378.1"/>
    <property type="molecule type" value="Genomic_DNA"/>
</dbReference>
<keyword evidence="1" id="KW-0175">Coiled coil</keyword>
<evidence type="ECO:0000313" key="5">
    <source>
        <dbReference type="EMBL" id="KAE9303677.1"/>
    </source>
</evidence>